<sequence>MKTLTLSLPDSLNESRNETIQFLAAKLYESEKLTLNEAAIMCEMKKWEFAEILIKYDVHFLDASAMADLKNGK</sequence>
<dbReference type="EMBL" id="JAEHFY010000005">
    <property type="protein sequence ID" value="MBK0382274.1"/>
    <property type="molecule type" value="Genomic_DNA"/>
</dbReference>
<reference evidence="1 2" key="1">
    <citation type="submission" date="2020-12" db="EMBL/GenBank/DDBJ databases">
        <title>Bacterial novel species Pedobacter sp. SD-b isolated from soil.</title>
        <authorList>
            <person name="Jung H.-Y."/>
        </authorList>
    </citation>
    <scope>NUCLEOTIDE SEQUENCE [LARGE SCALE GENOMIC DNA]</scope>
    <source>
        <strain evidence="1 2">SD-b</strain>
    </source>
</reference>
<comment type="caution">
    <text evidence="1">The sequence shown here is derived from an EMBL/GenBank/DDBJ whole genome shotgun (WGS) entry which is preliminary data.</text>
</comment>
<gene>
    <name evidence="1" type="ORF">I5M32_04810</name>
</gene>
<protein>
    <submittedName>
        <fullName evidence="1">UPF0175 family protein</fullName>
    </submittedName>
</protein>
<dbReference type="RefSeq" id="WP_200585055.1">
    <property type="nucleotide sequence ID" value="NZ_JAEHFY010000005.1"/>
</dbReference>
<accession>A0ABS1BHD8</accession>
<name>A0ABS1BHD8_9SPHI</name>
<keyword evidence="2" id="KW-1185">Reference proteome</keyword>
<evidence type="ECO:0000313" key="1">
    <source>
        <dbReference type="EMBL" id="MBK0382274.1"/>
    </source>
</evidence>
<dbReference type="Pfam" id="PF03683">
    <property type="entry name" value="UPF0175"/>
    <property type="match status" value="1"/>
</dbReference>
<evidence type="ECO:0000313" key="2">
    <source>
        <dbReference type="Proteomes" id="UP000660024"/>
    </source>
</evidence>
<dbReference type="InterPro" id="IPR005368">
    <property type="entry name" value="UPF0175"/>
</dbReference>
<organism evidence="1 2">
    <name type="scientific">Pedobacter segetis</name>
    <dbReference type="NCBI Taxonomy" id="2793069"/>
    <lineage>
        <taxon>Bacteria</taxon>
        <taxon>Pseudomonadati</taxon>
        <taxon>Bacteroidota</taxon>
        <taxon>Sphingobacteriia</taxon>
        <taxon>Sphingobacteriales</taxon>
        <taxon>Sphingobacteriaceae</taxon>
        <taxon>Pedobacter</taxon>
    </lineage>
</organism>
<proteinExistence type="predicted"/>
<dbReference type="Proteomes" id="UP000660024">
    <property type="component" value="Unassembled WGS sequence"/>
</dbReference>